<evidence type="ECO:0000256" key="1">
    <source>
        <dbReference type="ARBA" id="ARBA00022723"/>
    </source>
</evidence>
<keyword evidence="1" id="KW-0479">Metal-binding</keyword>
<evidence type="ECO:0000256" key="2">
    <source>
        <dbReference type="ARBA" id="ARBA00022801"/>
    </source>
</evidence>
<protein>
    <submittedName>
        <fullName evidence="6">Alkyl sulfatase dimerization domain-containing protein</fullName>
    </submittedName>
</protein>
<keyword evidence="7" id="KW-1185">Reference proteome</keyword>
<dbReference type="Gene3D" id="3.30.1050.10">
    <property type="entry name" value="SCP2 sterol-binding domain"/>
    <property type="match status" value="1"/>
</dbReference>
<dbReference type="SUPFAM" id="SSF56281">
    <property type="entry name" value="Metallo-hydrolase/oxidoreductase"/>
    <property type="match status" value="1"/>
</dbReference>
<evidence type="ECO:0000256" key="4">
    <source>
        <dbReference type="ARBA" id="ARBA00033751"/>
    </source>
</evidence>
<dbReference type="PANTHER" id="PTHR43223:SF1">
    <property type="entry name" value="ALKYL_ARYL-SULFATASE BDS1"/>
    <property type="match status" value="1"/>
</dbReference>
<name>A0ABN2SL96_9MICO</name>
<dbReference type="InterPro" id="IPR052195">
    <property type="entry name" value="Bact_Alkyl/Aryl-Sulfatase"/>
</dbReference>
<feature type="domain" description="Metallo-beta-lactamase" evidence="5">
    <location>
        <begin position="83"/>
        <end position="296"/>
    </location>
</feature>
<reference evidence="6 7" key="1">
    <citation type="journal article" date="2019" name="Int. J. Syst. Evol. Microbiol.">
        <title>The Global Catalogue of Microorganisms (GCM) 10K type strain sequencing project: providing services to taxonomists for standard genome sequencing and annotation.</title>
        <authorList>
            <consortium name="The Broad Institute Genomics Platform"/>
            <consortium name="The Broad Institute Genome Sequencing Center for Infectious Disease"/>
            <person name="Wu L."/>
            <person name="Ma J."/>
        </authorList>
    </citation>
    <scope>NUCLEOTIDE SEQUENCE [LARGE SCALE GENOMIC DNA]</scope>
    <source>
        <strain evidence="6 7">JCM 15628</strain>
    </source>
</reference>
<dbReference type="SMART" id="SM00849">
    <property type="entry name" value="Lactamase_B"/>
    <property type="match status" value="1"/>
</dbReference>
<dbReference type="CDD" id="cd07710">
    <property type="entry name" value="arylsulfatase_Sdsa1-like_MBL-fold"/>
    <property type="match status" value="1"/>
</dbReference>
<organism evidence="6 7">
    <name type="scientific">Terrabacter lapilli</name>
    <dbReference type="NCBI Taxonomy" id="436231"/>
    <lineage>
        <taxon>Bacteria</taxon>
        <taxon>Bacillati</taxon>
        <taxon>Actinomycetota</taxon>
        <taxon>Actinomycetes</taxon>
        <taxon>Micrococcales</taxon>
        <taxon>Intrasporangiaceae</taxon>
        <taxon>Terrabacter</taxon>
    </lineage>
</organism>
<dbReference type="InterPro" id="IPR029229">
    <property type="entry name" value="Alkyl_sulf_C"/>
</dbReference>
<accession>A0ABN2SL96</accession>
<dbReference type="SUPFAM" id="SSF55718">
    <property type="entry name" value="SCP-like"/>
    <property type="match status" value="1"/>
</dbReference>
<dbReference type="EMBL" id="BAAAPU010000009">
    <property type="protein sequence ID" value="GAA1987701.1"/>
    <property type="molecule type" value="Genomic_DNA"/>
</dbReference>
<dbReference type="PANTHER" id="PTHR43223">
    <property type="entry name" value="ALKYL/ARYL-SULFATASE"/>
    <property type="match status" value="1"/>
</dbReference>
<evidence type="ECO:0000313" key="6">
    <source>
        <dbReference type="EMBL" id="GAA1987701.1"/>
    </source>
</evidence>
<comment type="similarity">
    <text evidence="4">Belongs to the metallo-beta-lactamase superfamily. Type III sulfatase family.</text>
</comment>
<dbReference type="InterPro" id="IPR038536">
    <property type="entry name" value="Alkyl/aryl-sulf_dimr_sf"/>
</dbReference>
<dbReference type="InterPro" id="IPR001279">
    <property type="entry name" value="Metallo-B-lactamas"/>
</dbReference>
<dbReference type="InterPro" id="IPR036866">
    <property type="entry name" value="RibonucZ/Hydroxyglut_hydro"/>
</dbReference>
<dbReference type="Pfam" id="PF14863">
    <property type="entry name" value="Alkyl_sulf_dimr"/>
    <property type="match status" value="1"/>
</dbReference>
<sequence>MPLDFDSRTDFDNADRGFIATLQPVTIAGQQGRVAMDTSGYGFLQGECPETVHPSLFRQAQLSWKNGLYEVVEGVYQVRGFDLSNMTLVEGDEGVIVIDPLCSAEPAAAGLALYREHRGNRPVAAVIYSHSHIDHFGGVLSVLPDGAGDVPIIAPEGFLEHAVSENVYAGGAMVRRGMYMAGATIAPGPEGQVSAGLGIATSAGTVGLLPPTLDVTHTGQVETVDGVAIEFQMTPGTEAPAEMNFYIPRYRALCMAENASHTLHNVLTLRGALVRDARAWSRYLDEAIEIFCVGGGESGSVPEVAFGSHHWPTWGIEPIIGWLSEQRDMYAFMHDQTLRALNKGATGLEIAEDFQLPPVLDAAFHVRGYYGSVSHDVKAVYQRYLGWFDGHPTSLWQHPPQAAATRYAEAFGGVDTLVSKGREFADRGDLRFAAELLKHAVFADPDNASARQALADVYGQLGFGAENALWRNFYLTGRHELLHGVTPNPVTNVGGGMAIALTVEQLFDTLAIRLDGLRAAEVRSTIVWRFTDQHLVVRTALSNGALIQTPNPRNTDGADLEVTLTKPQLLGIVGGRGLDGLGTSGDVEALKRLLELLEESEDTFPVVTP</sequence>
<comment type="caution">
    <text evidence="6">The sequence shown here is derived from an EMBL/GenBank/DDBJ whole genome shotgun (WGS) entry which is preliminary data.</text>
</comment>
<proteinExistence type="inferred from homology"/>
<evidence type="ECO:0000259" key="5">
    <source>
        <dbReference type="SMART" id="SM00849"/>
    </source>
</evidence>
<evidence type="ECO:0000313" key="7">
    <source>
        <dbReference type="Proteomes" id="UP001500013"/>
    </source>
</evidence>
<dbReference type="InterPro" id="IPR044097">
    <property type="entry name" value="Bds1/SdsA1_MBL-fold"/>
</dbReference>
<dbReference type="InterPro" id="IPR036527">
    <property type="entry name" value="SCP2_sterol-bd_dom_sf"/>
</dbReference>
<dbReference type="Proteomes" id="UP001500013">
    <property type="component" value="Unassembled WGS sequence"/>
</dbReference>
<gene>
    <name evidence="6" type="ORF">GCM10009817_31580</name>
</gene>
<dbReference type="Pfam" id="PF14864">
    <property type="entry name" value="Alkyl_sulf_C"/>
    <property type="match status" value="1"/>
</dbReference>
<dbReference type="Gene3D" id="1.25.40.880">
    <property type="entry name" value="Alkyl sulfatase, dimerisation domain"/>
    <property type="match status" value="1"/>
</dbReference>
<dbReference type="Gene3D" id="3.60.15.30">
    <property type="entry name" value="Metallo-beta-lactamase domain"/>
    <property type="match status" value="1"/>
</dbReference>
<dbReference type="Pfam" id="PF00753">
    <property type="entry name" value="Lactamase_B"/>
    <property type="match status" value="1"/>
</dbReference>
<evidence type="ECO:0000256" key="3">
    <source>
        <dbReference type="ARBA" id="ARBA00022833"/>
    </source>
</evidence>
<keyword evidence="3" id="KW-0862">Zinc</keyword>
<dbReference type="RefSeq" id="WP_344064620.1">
    <property type="nucleotide sequence ID" value="NZ_BAAAPU010000009.1"/>
</dbReference>
<keyword evidence="2" id="KW-0378">Hydrolase</keyword>
<dbReference type="InterPro" id="IPR029228">
    <property type="entry name" value="Alkyl_sulf_dimr"/>
</dbReference>